<evidence type="ECO:0000313" key="1">
    <source>
        <dbReference type="EMBL" id="KKS44201.1"/>
    </source>
</evidence>
<dbReference type="AlphaFoldDB" id="A0A0G1BCX1"/>
<sequence>MKKIILIIIALAAVTAAYIGFKFYGVKQAPTSMPESTTITAPKTETIVVAPKTWTVEYKENQFVPRELKIKKGDIVTWINNNSEPIWPASAIHPTHQVYPGFDALKGLNTGESYSFTFDKVGNWKYHNHLNPSVTGVVEVSD</sequence>
<evidence type="ECO:0000313" key="2">
    <source>
        <dbReference type="Proteomes" id="UP000033986"/>
    </source>
</evidence>
<dbReference type="InterPro" id="IPR052721">
    <property type="entry name" value="ET_Amicyanin"/>
</dbReference>
<dbReference type="PANTHER" id="PTHR36507">
    <property type="entry name" value="BLL1555 PROTEIN"/>
    <property type="match status" value="1"/>
</dbReference>
<evidence type="ECO:0008006" key="3">
    <source>
        <dbReference type="Google" id="ProtNLM"/>
    </source>
</evidence>
<dbReference type="EMBL" id="LCDB01000012">
    <property type="protein sequence ID" value="KKS44201.1"/>
    <property type="molecule type" value="Genomic_DNA"/>
</dbReference>
<name>A0A0G1BCX1_9BACT</name>
<proteinExistence type="predicted"/>
<dbReference type="Proteomes" id="UP000033986">
    <property type="component" value="Unassembled WGS sequence"/>
</dbReference>
<protein>
    <recommendedName>
        <fullName evidence="3">Plastocyanin</fullName>
    </recommendedName>
</protein>
<dbReference type="InterPro" id="IPR008972">
    <property type="entry name" value="Cupredoxin"/>
</dbReference>
<comment type="caution">
    <text evidence="1">The sequence shown here is derived from an EMBL/GenBank/DDBJ whole genome shotgun (WGS) entry which is preliminary data.</text>
</comment>
<organism evidence="1 2">
    <name type="scientific">Candidatus Azambacteria bacterium GW2011_GWB1_42_17</name>
    <dbReference type="NCBI Taxonomy" id="1618615"/>
    <lineage>
        <taxon>Bacteria</taxon>
        <taxon>Candidatus Azamiibacteriota</taxon>
    </lineage>
</organism>
<dbReference type="PANTHER" id="PTHR36507:SF1">
    <property type="entry name" value="BLL1555 PROTEIN"/>
    <property type="match status" value="1"/>
</dbReference>
<dbReference type="Gene3D" id="2.60.40.420">
    <property type="entry name" value="Cupredoxins - blue copper proteins"/>
    <property type="match status" value="1"/>
</dbReference>
<accession>A0A0G1BCX1</accession>
<reference evidence="1 2" key="1">
    <citation type="journal article" date="2015" name="Nature">
        <title>rRNA introns, odd ribosomes, and small enigmatic genomes across a large radiation of phyla.</title>
        <authorList>
            <person name="Brown C.T."/>
            <person name="Hug L.A."/>
            <person name="Thomas B.C."/>
            <person name="Sharon I."/>
            <person name="Castelle C.J."/>
            <person name="Singh A."/>
            <person name="Wilkins M.J."/>
            <person name="Williams K.H."/>
            <person name="Banfield J.F."/>
        </authorList>
    </citation>
    <scope>NUCLEOTIDE SEQUENCE [LARGE SCALE GENOMIC DNA]</scope>
</reference>
<gene>
    <name evidence="1" type="ORF">UV07_C0012G0005</name>
</gene>
<dbReference type="SUPFAM" id="SSF49503">
    <property type="entry name" value="Cupredoxins"/>
    <property type="match status" value="1"/>
</dbReference>